<comment type="caution">
    <text evidence="1">The sequence shown here is derived from an EMBL/GenBank/DDBJ whole genome shotgun (WGS) entry which is preliminary data.</text>
</comment>
<evidence type="ECO:0000313" key="2">
    <source>
        <dbReference type="Proteomes" id="UP001156882"/>
    </source>
</evidence>
<keyword evidence="2" id="KW-1185">Reference proteome</keyword>
<protein>
    <submittedName>
        <fullName evidence="1">Uncharacterized protein</fullName>
    </submittedName>
</protein>
<gene>
    <name evidence="1" type="ORF">GCM10007874_11010</name>
</gene>
<organism evidence="1 2">
    <name type="scientific">Labrys miyagiensis</name>
    <dbReference type="NCBI Taxonomy" id="346912"/>
    <lineage>
        <taxon>Bacteria</taxon>
        <taxon>Pseudomonadati</taxon>
        <taxon>Pseudomonadota</taxon>
        <taxon>Alphaproteobacteria</taxon>
        <taxon>Hyphomicrobiales</taxon>
        <taxon>Xanthobacteraceae</taxon>
        <taxon>Labrys</taxon>
    </lineage>
</organism>
<sequence>MSAIAFERPFADVADPTARPANEACSREEEFRATLDSYIARYVAEQAKRAPVVGCSNNPYSLIWLQPLRRLLEAIREIWLFSNELGDRPMPEPVVVCGAKDEPGRGFA</sequence>
<accession>A0ABQ6CGV3</accession>
<proteinExistence type="predicted"/>
<dbReference type="EMBL" id="BSPC01000008">
    <property type="protein sequence ID" value="GLS18085.1"/>
    <property type="molecule type" value="Genomic_DNA"/>
</dbReference>
<dbReference type="RefSeq" id="WP_284310907.1">
    <property type="nucleotide sequence ID" value="NZ_BSPC01000008.1"/>
</dbReference>
<dbReference type="Proteomes" id="UP001156882">
    <property type="component" value="Unassembled WGS sequence"/>
</dbReference>
<evidence type="ECO:0000313" key="1">
    <source>
        <dbReference type="EMBL" id="GLS18085.1"/>
    </source>
</evidence>
<reference evidence="2" key="1">
    <citation type="journal article" date="2019" name="Int. J. Syst. Evol. Microbiol.">
        <title>The Global Catalogue of Microorganisms (GCM) 10K type strain sequencing project: providing services to taxonomists for standard genome sequencing and annotation.</title>
        <authorList>
            <consortium name="The Broad Institute Genomics Platform"/>
            <consortium name="The Broad Institute Genome Sequencing Center for Infectious Disease"/>
            <person name="Wu L."/>
            <person name="Ma J."/>
        </authorList>
    </citation>
    <scope>NUCLEOTIDE SEQUENCE [LARGE SCALE GENOMIC DNA]</scope>
    <source>
        <strain evidence="2">NBRC 101365</strain>
    </source>
</reference>
<name>A0ABQ6CGV3_9HYPH</name>